<dbReference type="STRING" id="497964.CfE428DRAFT_2428"/>
<dbReference type="EC" id="3.4.13.22" evidence="9 10"/>
<dbReference type="FunCoup" id="B4D0H7">
    <property type="interactions" value="80"/>
</dbReference>
<keyword evidence="11" id="KW-0732">Signal</keyword>
<evidence type="ECO:0000313" key="12">
    <source>
        <dbReference type="EMBL" id="EDY19839.1"/>
    </source>
</evidence>
<gene>
    <name evidence="12" type="ORF">CfE428DRAFT_2428</name>
</gene>
<feature type="active site" description="Proton donor/acceptor" evidence="9">
    <location>
        <position position="190"/>
    </location>
</feature>
<feature type="binding site" evidence="9">
    <location>
        <position position="133"/>
    </location>
    <ligand>
        <name>Zn(2+)</name>
        <dbReference type="ChEBI" id="CHEBI:29105"/>
        <note>catalytic</note>
    </ligand>
</feature>
<dbReference type="GO" id="GO:0006508">
    <property type="term" value="P:proteolysis"/>
    <property type="evidence" value="ECO:0007669"/>
    <property type="project" value="UniProtKB-KW"/>
</dbReference>
<dbReference type="HAMAP" id="MF_01924">
    <property type="entry name" value="A_A_dipeptidase"/>
    <property type="match status" value="1"/>
</dbReference>
<evidence type="ECO:0000256" key="4">
    <source>
        <dbReference type="ARBA" id="ARBA00022801"/>
    </source>
</evidence>
<dbReference type="AlphaFoldDB" id="B4D0H7"/>
<keyword evidence="2 9" id="KW-0645">Protease</keyword>
<comment type="caution">
    <text evidence="12">The sequence shown here is derived from an EMBL/GenBank/DDBJ whole genome shotgun (WGS) entry which is preliminary data.</text>
</comment>
<dbReference type="EMBL" id="ABVL01000006">
    <property type="protein sequence ID" value="EDY19839.1"/>
    <property type="molecule type" value="Genomic_DNA"/>
</dbReference>
<dbReference type="Proteomes" id="UP000005824">
    <property type="component" value="Unassembled WGS sequence"/>
</dbReference>
<feature type="chain" id="PRO_5002800304" description="D-alanyl-D-alanine dipeptidase" evidence="11">
    <location>
        <begin position="18"/>
        <end position="213"/>
    </location>
</feature>
<evidence type="ECO:0000256" key="9">
    <source>
        <dbReference type="HAMAP-Rule" id="MF_01924"/>
    </source>
</evidence>
<comment type="function">
    <text evidence="9 10">Catalyzes hydrolysis of the D-alanyl-D-alanine dipeptide.</text>
</comment>
<dbReference type="eggNOG" id="COG2173">
    <property type="taxonomic scope" value="Bacteria"/>
</dbReference>
<feature type="binding site" evidence="9">
    <location>
        <position position="126"/>
    </location>
    <ligand>
        <name>Zn(2+)</name>
        <dbReference type="ChEBI" id="CHEBI:29105"/>
        <note>catalytic</note>
    </ligand>
</feature>
<evidence type="ECO:0000256" key="3">
    <source>
        <dbReference type="ARBA" id="ARBA00022723"/>
    </source>
</evidence>
<sequence length="213" mass="24199" precursor="true">MKRAWLLLLITALAAWAEPPPVVRDAQAPAVRELVDLASMDAGFRFDLRYATPDNFVHATLYPVAKAYLHRNTAKALGEVQHDLAAQGLGLKIFDAYRPLSVQQRMWDLVHDDRYVSNPAINAGRHTRGTAVDLTLVDRDGKELPMPTPFDDFTEKAHRDAPGIPADAARNSKLLETTMIKHGFLPYPFEWWHFDYRDWKKHPPLDVPLDKLP</sequence>
<dbReference type="InterPro" id="IPR000755">
    <property type="entry name" value="A_A_dipeptidase"/>
</dbReference>
<evidence type="ECO:0000256" key="6">
    <source>
        <dbReference type="ARBA" id="ARBA00022997"/>
    </source>
</evidence>
<dbReference type="Gene3D" id="3.30.1380.10">
    <property type="match status" value="1"/>
</dbReference>
<dbReference type="GO" id="GO:0008270">
    <property type="term" value="F:zinc ion binding"/>
    <property type="evidence" value="ECO:0007669"/>
    <property type="project" value="UniProtKB-UniRule"/>
</dbReference>
<proteinExistence type="inferred from homology"/>
<comment type="catalytic activity">
    <reaction evidence="1 9 10">
        <text>D-alanyl-D-alanine + H2O = 2 D-alanine</text>
        <dbReference type="Rhea" id="RHEA:20661"/>
        <dbReference type="ChEBI" id="CHEBI:15377"/>
        <dbReference type="ChEBI" id="CHEBI:57416"/>
        <dbReference type="ChEBI" id="CHEBI:57822"/>
        <dbReference type="EC" id="3.4.13.22"/>
    </reaction>
</comment>
<dbReference type="RefSeq" id="WP_006979753.1">
    <property type="nucleotide sequence ID" value="NZ_ABVL01000006.1"/>
</dbReference>
<dbReference type="PIRSF" id="PIRSF026671">
    <property type="entry name" value="AA_dipeptidase"/>
    <property type="match status" value="1"/>
</dbReference>
<dbReference type="PANTHER" id="PTHR43126">
    <property type="entry name" value="D-ALANYL-D-ALANINE DIPEPTIDASE"/>
    <property type="match status" value="1"/>
</dbReference>
<evidence type="ECO:0000313" key="13">
    <source>
        <dbReference type="Proteomes" id="UP000005824"/>
    </source>
</evidence>
<dbReference type="GO" id="GO:0160237">
    <property type="term" value="F:D-Ala-D-Ala dipeptidase activity"/>
    <property type="evidence" value="ECO:0007669"/>
    <property type="project" value="UniProtKB-EC"/>
</dbReference>
<dbReference type="InParanoid" id="B4D0H7"/>
<evidence type="ECO:0000256" key="8">
    <source>
        <dbReference type="ARBA" id="ARBA00023316"/>
    </source>
</evidence>
<dbReference type="SUPFAM" id="SSF55166">
    <property type="entry name" value="Hedgehog/DD-peptidase"/>
    <property type="match status" value="1"/>
</dbReference>
<evidence type="ECO:0000256" key="10">
    <source>
        <dbReference type="PIRNR" id="PIRNR026671"/>
    </source>
</evidence>
<keyword evidence="8 10" id="KW-0961">Cell wall biogenesis/degradation</keyword>
<keyword evidence="4 9" id="KW-0378">Hydrolase</keyword>
<evidence type="ECO:0000256" key="11">
    <source>
        <dbReference type="SAM" id="SignalP"/>
    </source>
</evidence>
<evidence type="ECO:0000256" key="5">
    <source>
        <dbReference type="ARBA" id="ARBA00022833"/>
    </source>
</evidence>
<keyword evidence="7 9" id="KW-0482">Metalloprotease</keyword>
<protein>
    <recommendedName>
        <fullName evidence="9 10">D-alanyl-D-alanine dipeptidase</fullName>
        <shortName evidence="9 10">D-Ala-D-Ala dipeptidase</shortName>
        <ecNumber evidence="9 10">3.4.13.22</ecNumber>
    </recommendedName>
</protein>
<evidence type="ECO:0000256" key="7">
    <source>
        <dbReference type="ARBA" id="ARBA00023049"/>
    </source>
</evidence>
<dbReference type="GO" id="GO:0008237">
    <property type="term" value="F:metallopeptidase activity"/>
    <property type="evidence" value="ECO:0007669"/>
    <property type="project" value="UniProtKB-KW"/>
</dbReference>
<comment type="cofactor">
    <cofactor evidence="9">
        <name>Zn(2+)</name>
        <dbReference type="ChEBI" id="CHEBI:29105"/>
    </cofactor>
    <text evidence="9">Binds 1 zinc ion per subunit.</text>
</comment>
<dbReference type="CDD" id="cd14840">
    <property type="entry name" value="D-Ala-D-Ala_dipeptidase_Aad"/>
    <property type="match status" value="1"/>
</dbReference>
<keyword evidence="6 9" id="KW-0224">Dipeptidase</keyword>
<feature type="site" description="Transition state stabilizer" evidence="9">
    <location>
        <position position="98"/>
    </location>
</feature>
<dbReference type="Pfam" id="PF01427">
    <property type="entry name" value="Peptidase_M15"/>
    <property type="match status" value="1"/>
</dbReference>
<reference evidence="12 13" key="1">
    <citation type="journal article" date="2011" name="J. Bacteriol.">
        <title>Genome sequence of Chthoniobacter flavus Ellin428, an aerobic heterotrophic soil bacterium.</title>
        <authorList>
            <person name="Kant R."/>
            <person name="van Passel M.W."/>
            <person name="Palva A."/>
            <person name="Lucas S."/>
            <person name="Lapidus A."/>
            <person name="Glavina Del Rio T."/>
            <person name="Dalin E."/>
            <person name="Tice H."/>
            <person name="Bruce D."/>
            <person name="Goodwin L."/>
            <person name="Pitluck S."/>
            <person name="Larimer F.W."/>
            <person name="Land M.L."/>
            <person name="Hauser L."/>
            <person name="Sangwan P."/>
            <person name="de Vos W.M."/>
            <person name="Janssen P.H."/>
            <person name="Smidt H."/>
        </authorList>
    </citation>
    <scope>NUCLEOTIDE SEQUENCE [LARGE SCALE GENOMIC DNA]</scope>
    <source>
        <strain evidence="12 13">Ellin428</strain>
    </source>
</reference>
<keyword evidence="3 9" id="KW-0479">Metal-binding</keyword>
<comment type="similarity">
    <text evidence="9 10">Belongs to the peptidase M15D family.</text>
</comment>
<dbReference type="InterPro" id="IPR009045">
    <property type="entry name" value="Zn_M74/Hedgehog-like"/>
</dbReference>
<name>B4D0H7_9BACT</name>
<organism evidence="12 13">
    <name type="scientific">Chthoniobacter flavus Ellin428</name>
    <dbReference type="NCBI Taxonomy" id="497964"/>
    <lineage>
        <taxon>Bacteria</taxon>
        <taxon>Pseudomonadati</taxon>
        <taxon>Verrucomicrobiota</taxon>
        <taxon>Spartobacteria</taxon>
        <taxon>Chthoniobacterales</taxon>
        <taxon>Chthoniobacteraceae</taxon>
        <taxon>Chthoniobacter</taxon>
    </lineage>
</organism>
<keyword evidence="13" id="KW-1185">Reference proteome</keyword>
<dbReference type="PANTHER" id="PTHR43126:SF1">
    <property type="entry name" value="D-ALANYL-D-ALANINE DIPEPTIDASE"/>
    <property type="match status" value="1"/>
</dbReference>
<feature type="signal peptide" evidence="11">
    <location>
        <begin position="1"/>
        <end position="17"/>
    </location>
</feature>
<feature type="binding site" evidence="9">
    <location>
        <position position="193"/>
    </location>
    <ligand>
        <name>Zn(2+)</name>
        <dbReference type="ChEBI" id="CHEBI:29105"/>
        <note>catalytic</note>
    </ligand>
</feature>
<dbReference type="GO" id="GO:0071555">
    <property type="term" value="P:cell wall organization"/>
    <property type="evidence" value="ECO:0007669"/>
    <property type="project" value="UniProtKB-KW"/>
</dbReference>
<keyword evidence="5 9" id="KW-0862">Zinc</keyword>
<evidence type="ECO:0000256" key="2">
    <source>
        <dbReference type="ARBA" id="ARBA00022670"/>
    </source>
</evidence>
<accession>B4D0H7</accession>
<evidence type="ECO:0000256" key="1">
    <source>
        <dbReference type="ARBA" id="ARBA00001362"/>
    </source>
</evidence>